<keyword evidence="2" id="KW-0378">Hydrolase</keyword>
<organism evidence="5">
    <name type="scientific">metagenome</name>
    <dbReference type="NCBI Taxonomy" id="256318"/>
    <lineage>
        <taxon>unclassified sequences</taxon>
        <taxon>metagenomes</taxon>
    </lineage>
</organism>
<gene>
    <name evidence="5" type="ORF">NOCA2240005</name>
</gene>
<dbReference type="PROSITE" id="PS51764">
    <property type="entry name" value="GH26"/>
    <property type="match status" value="1"/>
</dbReference>
<reference evidence="5" key="1">
    <citation type="submission" date="2015-08" db="EMBL/GenBank/DDBJ databases">
        <authorList>
            <person name="Babu N.S."/>
            <person name="Beckwith C.J."/>
            <person name="Beseler K.G."/>
            <person name="Brison A."/>
            <person name="Carone J.V."/>
            <person name="Caskin T.P."/>
            <person name="Diamond M."/>
            <person name="Durham M.E."/>
            <person name="Foxe J.M."/>
            <person name="Go M."/>
            <person name="Henderson B.A."/>
            <person name="Jones I.B."/>
            <person name="McGettigan J.A."/>
            <person name="Micheletti S.J."/>
            <person name="Nasrallah M.E."/>
            <person name="Ortiz D."/>
            <person name="Piller C.R."/>
            <person name="Privatt S.R."/>
            <person name="Schneider S.L."/>
            <person name="Sharp S."/>
            <person name="Smith T.C."/>
            <person name="Stanton J.D."/>
            <person name="Ullery H.E."/>
            <person name="Wilson R.J."/>
            <person name="Serrano M.G."/>
            <person name="Buck G."/>
            <person name="Lee V."/>
            <person name="Wang Y."/>
            <person name="Carvalho R."/>
            <person name="Voegtly L."/>
            <person name="Shi R."/>
            <person name="Duckworth R."/>
            <person name="Johnson A."/>
            <person name="Loviza R."/>
            <person name="Walstead R."/>
            <person name="Shah Z."/>
            <person name="Kiflezghi M."/>
            <person name="Wade K."/>
            <person name="Ball S.L."/>
            <person name="Bradley K.W."/>
            <person name="Asai D.J."/>
            <person name="Bowman C.A."/>
            <person name="Russell D.A."/>
            <person name="Pope W.H."/>
            <person name="Jacobs-Sera D."/>
            <person name="Hendrix R.W."/>
            <person name="Hatfull G.F."/>
        </authorList>
    </citation>
    <scope>NUCLEOTIDE SEQUENCE</scope>
</reference>
<evidence type="ECO:0000256" key="2">
    <source>
        <dbReference type="ARBA" id="ARBA00022801"/>
    </source>
</evidence>
<name>A0A2P2BZN3_9ZZZZ</name>
<dbReference type="GO" id="GO:0016985">
    <property type="term" value="F:mannan endo-1,4-beta-mannosidase activity"/>
    <property type="evidence" value="ECO:0007669"/>
    <property type="project" value="InterPro"/>
</dbReference>
<keyword evidence="3" id="KW-0326">Glycosidase</keyword>
<dbReference type="InterPro" id="IPR000805">
    <property type="entry name" value="Glyco_hydro_26"/>
</dbReference>
<dbReference type="GO" id="GO:0006080">
    <property type="term" value="P:substituted mannan metabolic process"/>
    <property type="evidence" value="ECO:0007669"/>
    <property type="project" value="InterPro"/>
</dbReference>
<evidence type="ECO:0000256" key="1">
    <source>
        <dbReference type="ARBA" id="ARBA00007754"/>
    </source>
</evidence>
<protein>
    <recommendedName>
        <fullName evidence="4">GH26 domain-containing protein</fullName>
    </recommendedName>
</protein>
<comment type="similarity">
    <text evidence="1">Belongs to the glycosyl hydrolase 26 family.</text>
</comment>
<dbReference type="EMBL" id="CZKA01000017">
    <property type="protein sequence ID" value="CUR55233.1"/>
    <property type="molecule type" value="Genomic_DNA"/>
</dbReference>
<sequence length="324" mass="34803">MRWGVAAGAGLGVAGLGVAGLVALHLGSPPEPEPGPFFGIDVPQADVSTVSALADRLGCAPSVMNRFVKLDSDFDATDLAGLALAGRTPMVSLEPWLWSMNVGEGPAPAYSLARIARGDHDAALRSIARTLATHDDTVLLRFAHEMNADWYPWSIGTNGNSPAGYVSAWRHVHDVMAPIAPQARWVWAPVATWWPDPLPLRLVYPGDAYVDYVAVSGYGHAGTARDTYGDWYDEVRTLTSKPAILSEIGADGEDKVRWIDSLPAFLDDRPGIAGFVWFNTSPETTGATGDYRIDDSTEHLDAFRHALHAIGSTCTPSTIQEKTP</sequence>
<accession>A0A2P2BZN3</accession>
<dbReference type="InterPro" id="IPR022790">
    <property type="entry name" value="GH26_dom"/>
</dbReference>
<evidence type="ECO:0000256" key="3">
    <source>
        <dbReference type="ARBA" id="ARBA00023295"/>
    </source>
</evidence>
<dbReference type="InterPro" id="IPR017853">
    <property type="entry name" value="GH"/>
</dbReference>
<dbReference type="SUPFAM" id="SSF51445">
    <property type="entry name" value="(Trans)glycosidases"/>
    <property type="match status" value="1"/>
</dbReference>
<dbReference type="Gene3D" id="3.20.20.80">
    <property type="entry name" value="Glycosidases"/>
    <property type="match status" value="1"/>
</dbReference>
<proteinExistence type="inferred from homology"/>
<feature type="domain" description="GH26" evidence="4">
    <location>
        <begin position="17"/>
        <end position="303"/>
    </location>
</feature>
<dbReference type="PANTHER" id="PTHR40079:SF4">
    <property type="entry name" value="GH26 DOMAIN-CONTAINING PROTEIN-RELATED"/>
    <property type="match status" value="1"/>
</dbReference>
<dbReference type="PANTHER" id="PTHR40079">
    <property type="entry name" value="MANNAN ENDO-1,4-BETA-MANNOSIDASE E-RELATED"/>
    <property type="match status" value="1"/>
</dbReference>
<dbReference type="Pfam" id="PF02156">
    <property type="entry name" value="Glyco_hydro_26"/>
    <property type="match status" value="1"/>
</dbReference>
<evidence type="ECO:0000313" key="5">
    <source>
        <dbReference type="EMBL" id="CUR55233.1"/>
    </source>
</evidence>
<evidence type="ECO:0000259" key="4">
    <source>
        <dbReference type="PROSITE" id="PS51764"/>
    </source>
</evidence>
<dbReference type="AlphaFoldDB" id="A0A2P2BZN3"/>